<keyword evidence="1" id="KW-0963">Cytoplasm</keyword>
<dbReference type="InterPro" id="IPR020081">
    <property type="entry name" value="SsrA-bd_prot_CS"/>
</dbReference>
<reference evidence="3" key="1">
    <citation type="submission" date="2018-05" db="EMBL/GenBank/DDBJ databases">
        <authorList>
            <person name="Lanie J.A."/>
            <person name="Ng W.-L."/>
            <person name="Kazmierczak K.M."/>
            <person name="Andrzejewski T.M."/>
            <person name="Davidsen T.M."/>
            <person name="Wayne K.J."/>
            <person name="Tettelin H."/>
            <person name="Glass J.I."/>
            <person name="Rusch D."/>
            <person name="Podicherti R."/>
            <person name="Tsui H.-C.T."/>
            <person name="Winkler M.E."/>
        </authorList>
    </citation>
    <scope>NUCLEOTIDE SEQUENCE</scope>
</reference>
<dbReference type="PANTHER" id="PTHR30308">
    <property type="entry name" value="TMRNA-BINDING COMPONENT OF TRANS-TRANSLATION TAGGING COMPLEX"/>
    <property type="match status" value="1"/>
</dbReference>
<dbReference type="NCBIfam" id="TIGR00086">
    <property type="entry name" value="smpB"/>
    <property type="match status" value="1"/>
</dbReference>
<dbReference type="CDD" id="cd09294">
    <property type="entry name" value="SmpB"/>
    <property type="match status" value="1"/>
</dbReference>
<dbReference type="NCBIfam" id="NF003843">
    <property type="entry name" value="PRK05422.1"/>
    <property type="match status" value="1"/>
</dbReference>
<accession>A0A382N3S1</accession>
<organism evidence="3">
    <name type="scientific">marine metagenome</name>
    <dbReference type="NCBI Taxonomy" id="408172"/>
    <lineage>
        <taxon>unclassified sequences</taxon>
        <taxon>metagenomes</taxon>
        <taxon>ecological metagenomes</taxon>
    </lineage>
</organism>
<dbReference type="GO" id="GO:0005829">
    <property type="term" value="C:cytosol"/>
    <property type="evidence" value="ECO:0007669"/>
    <property type="project" value="TreeGrafter"/>
</dbReference>
<sequence>MSDILKNPKARRDYRILETYEAGLALRGTEVKSLRAGKGQIRDAFAKVDPSGEAWLVNAHIDEYTQGNIHNHDPKAPRKLLLHRKEIEKLRAFTQAKGYALVPLKMYWKKGKVKVLLGVGQGKNRVDKREDLRKRDTDRQMRNAMMRKVKER</sequence>
<keyword evidence="2" id="KW-0694">RNA-binding</keyword>
<evidence type="ECO:0000313" key="3">
    <source>
        <dbReference type="EMBL" id="SVC54827.1"/>
    </source>
</evidence>
<dbReference type="PANTHER" id="PTHR30308:SF2">
    <property type="entry name" value="SSRA-BINDING PROTEIN"/>
    <property type="match status" value="1"/>
</dbReference>
<dbReference type="PROSITE" id="PS01317">
    <property type="entry name" value="SSRP"/>
    <property type="match status" value="1"/>
</dbReference>
<evidence type="ECO:0000256" key="1">
    <source>
        <dbReference type="ARBA" id="ARBA00022490"/>
    </source>
</evidence>
<dbReference type="AlphaFoldDB" id="A0A382N3S1"/>
<dbReference type="GO" id="GO:0003723">
    <property type="term" value="F:RNA binding"/>
    <property type="evidence" value="ECO:0007669"/>
    <property type="project" value="UniProtKB-KW"/>
</dbReference>
<evidence type="ECO:0008006" key="4">
    <source>
        <dbReference type="Google" id="ProtNLM"/>
    </source>
</evidence>
<dbReference type="EMBL" id="UINC01097260">
    <property type="protein sequence ID" value="SVC54827.1"/>
    <property type="molecule type" value="Genomic_DNA"/>
</dbReference>
<dbReference type="SUPFAM" id="SSF74982">
    <property type="entry name" value="Small protein B (SmpB)"/>
    <property type="match status" value="1"/>
</dbReference>
<dbReference type="Gene3D" id="2.40.280.10">
    <property type="match status" value="1"/>
</dbReference>
<dbReference type="GO" id="GO:0070930">
    <property type="term" value="P:trans-translation-dependent protein tagging"/>
    <property type="evidence" value="ECO:0007669"/>
    <property type="project" value="TreeGrafter"/>
</dbReference>
<dbReference type="InterPro" id="IPR023620">
    <property type="entry name" value="SmpB"/>
</dbReference>
<dbReference type="HAMAP" id="MF_00023">
    <property type="entry name" value="SmpB"/>
    <property type="match status" value="1"/>
</dbReference>
<proteinExistence type="inferred from homology"/>
<name>A0A382N3S1_9ZZZZ</name>
<dbReference type="InterPro" id="IPR000037">
    <property type="entry name" value="SsrA-bd_prot"/>
</dbReference>
<dbReference type="Pfam" id="PF01668">
    <property type="entry name" value="SmpB"/>
    <property type="match status" value="1"/>
</dbReference>
<gene>
    <name evidence="3" type="ORF">METZ01_LOCUS307681</name>
</gene>
<protein>
    <recommendedName>
        <fullName evidence="4">SsrA-binding protein</fullName>
    </recommendedName>
</protein>
<evidence type="ECO:0000256" key="2">
    <source>
        <dbReference type="ARBA" id="ARBA00022884"/>
    </source>
</evidence>